<dbReference type="PANTHER" id="PTHR30327">
    <property type="entry name" value="UNCHARACTERIZED PROTEIN YQGE"/>
    <property type="match status" value="1"/>
</dbReference>
<name>A0A934M7L4_9CORY</name>
<accession>A0A934M7L4</accession>
<dbReference type="Proteomes" id="UP000645966">
    <property type="component" value="Unassembled WGS sequence"/>
</dbReference>
<evidence type="ECO:0000256" key="1">
    <source>
        <dbReference type="ARBA" id="ARBA00009600"/>
    </source>
</evidence>
<dbReference type="EMBL" id="JAEIOS010000013">
    <property type="protein sequence ID" value="MBI8989719.1"/>
    <property type="molecule type" value="Genomic_DNA"/>
</dbReference>
<gene>
    <name evidence="2" type="ORF">JDV75_08085</name>
</gene>
<sequence>MSELFGDRLFNALERTDPAPGMLLVAAPGLVAGEFTRSVVFVIEHGETGTFGVNLVARSEVSVDEVMPEWLAITAKPKALYIGGPLSRDTVLCVGVTKNGIDPAGNPQLTRCANRIVYVNGAADPAELATDVDGVRLFAGYAEWAPGQLDEEIARGDWFVAPALPGDILAPGPADLWSDVMRRQPTPLPAFATFPVDPRDN</sequence>
<dbReference type="GO" id="GO:0005829">
    <property type="term" value="C:cytosol"/>
    <property type="evidence" value="ECO:0007669"/>
    <property type="project" value="TreeGrafter"/>
</dbReference>
<dbReference type="SUPFAM" id="SSF143456">
    <property type="entry name" value="VC0467-like"/>
    <property type="match status" value="1"/>
</dbReference>
<reference evidence="2" key="1">
    <citation type="submission" date="2020-12" db="EMBL/GenBank/DDBJ databases">
        <title>Genome public.</title>
        <authorList>
            <person name="Sun Q."/>
        </authorList>
    </citation>
    <scope>NUCLEOTIDE SEQUENCE</scope>
    <source>
        <strain evidence="2">CCM 8863</strain>
    </source>
</reference>
<dbReference type="PANTHER" id="PTHR30327:SF1">
    <property type="entry name" value="UPF0301 PROTEIN YQGE"/>
    <property type="match status" value="1"/>
</dbReference>
<comment type="similarity">
    <text evidence="1">Belongs to the UPF0301 (AlgH) family.</text>
</comment>
<dbReference type="InterPro" id="IPR003774">
    <property type="entry name" value="AlgH-like"/>
</dbReference>
<dbReference type="RefSeq" id="WP_198738758.1">
    <property type="nucleotide sequence ID" value="NZ_JAEIOS010000013.1"/>
</dbReference>
<keyword evidence="3" id="KW-1185">Reference proteome</keyword>
<evidence type="ECO:0000313" key="2">
    <source>
        <dbReference type="EMBL" id="MBI8989719.1"/>
    </source>
</evidence>
<evidence type="ECO:0000313" key="3">
    <source>
        <dbReference type="Proteomes" id="UP000645966"/>
    </source>
</evidence>
<protein>
    <submittedName>
        <fullName evidence="2">YqgE/AlgH family protein</fullName>
    </submittedName>
</protein>
<dbReference type="NCBIfam" id="NF001272">
    <property type="entry name" value="PRK00228.2-4"/>
    <property type="match status" value="1"/>
</dbReference>
<dbReference type="Gene3D" id="3.40.1740.10">
    <property type="entry name" value="VC0467-like"/>
    <property type="match status" value="1"/>
</dbReference>
<dbReference type="AlphaFoldDB" id="A0A934M7L4"/>
<dbReference type="Pfam" id="PF02622">
    <property type="entry name" value="DUF179"/>
    <property type="match status" value="1"/>
</dbReference>
<comment type="caution">
    <text evidence="2">The sequence shown here is derived from an EMBL/GenBank/DDBJ whole genome shotgun (WGS) entry which is preliminary data.</text>
</comment>
<proteinExistence type="inferred from homology"/>
<organism evidence="2 3">
    <name type="scientific">Corynebacterium meridianum</name>
    <dbReference type="NCBI Taxonomy" id="2765363"/>
    <lineage>
        <taxon>Bacteria</taxon>
        <taxon>Bacillati</taxon>
        <taxon>Actinomycetota</taxon>
        <taxon>Actinomycetes</taxon>
        <taxon>Mycobacteriales</taxon>
        <taxon>Corynebacteriaceae</taxon>
        <taxon>Corynebacterium</taxon>
    </lineage>
</organism>